<feature type="region of interest" description="Disordered" evidence="2">
    <location>
        <begin position="389"/>
        <end position="411"/>
    </location>
</feature>
<sequence length="749" mass="82352">MALPTSPMSPTLPTPPQPSNADNLNLNTDNLKPHSDKQVMRAMANGQVYSLYVQNLASHWSLLDVYRIMSKCREVVDVYLPRKVAKNRQKFGFVRFRSNCDLQRLLLDVNKVQVADGAVQANVAREQGTAIPPRSRGGQQPYSEVLVGKRSFVDTVKGGKDTDNTNLSGISYIPTTDTKEWLSRSAVGVLKDPAKMELVKLVWNLHDMSDVAVSIKGGIQFLSAFRIRTGCFVSVGSYRTGCPSGSKLSNHDFFTLVGSVFREVVQVVPETVYRSYLVEARVQLLTEIGGFLNRELSIQIAGSNHSIFVVEDTGKRIIDVDGSDSFVLEEREVHQEGDSGESSSSPASGERGVNGKSSAVDFQVTNSDPFQIMGILQPESRDKGVNVAIAESGGGKPVDQGDEGRLPHSESGGINGMDGIVGFCNQCHQSLWGVRKPAISHPTPVFNTYGPLDGCDELDSSTPKTKSDSLGPCTRSNIQSFSTGSSKSRSVGSSHSKSNSYLVKRLEWAVKTARVIQRKKYKKLTKSGNVTSTETSTNDDIRRVNLRLSQPNPSHSSSASFSEQEARETVRVGVALGWDSSTAPEENPKGILSESKRKHLHSLIIANSAAFVFLCETKAYEITESWCRSFWVSQQLEFLAVDSAGASGGLIFLWDSEWPTLAGSHSAQEAWTLLGLSLLWSVWLARNALVFTQREAQPDMLFDVIRVRTHWWLKLLHPQFPYHVAMVLGSSDVLKDGSLWKPVTIRYTT</sequence>
<protein>
    <recommendedName>
        <fullName evidence="3">RRM domain-containing protein</fullName>
    </recommendedName>
</protein>
<reference evidence="4" key="1">
    <citation type="submission" date="2022-02" db="EMBL/GenBank/DDBJ databases">
        <authorList>
            <person name="Henning P.M."/>
            <person name="McCubbin A.G."/>
            <person name="Shore J.S."/>
        </authorList>
    </citation>
    <scope>NUCLEOTIDE SEQUENCE</scope>
    <source>
        <strain evidence="4">F60SS</strain>
        <tissue evidence="4">Leaves</tissue>
    </source>
</reference>
<feature type="region of interest" description="Disordered" evidence="2">
    <location>
        <begin position="1"/>
        <end position="32"/>
    </location>
</feature>
<dbReference type="SUPFAM" id="SSF54928">
    <property type="entry name" value="RNA-binding domain, RBD"/>
    <property type="match status" value="1"/>
</dbReference>
<proteinExistence type="predicted"/>
<dbReference type="CDD" id="cd00590">
    <property type="entry name" value="RRM_SF"/>
    <property type="match status" value="1"/>
</dbReference>
<dbReference type="GO" id="GO:0003723">
    <property type="term" value="F:RNA binding"/>
    <property type="evidence" value="ECO:0007669"/>
    <property type="project" value="UniProtKB-UniRule"/>
</dbReference>
<evidence type="ECO:0000313" key="4">
    <source>
        <dbReference type="EMBL" id="KAJ4850996.1"/>
    </source>
</evidence>
<evidence type="ECO:0000313" key="5">
    <source>
        <dbReference type="Proteomes" id="UP001141552"/>
    </source>
</evidence>
<name>A0A9Q0JQ06_9ROSI</name>
<keyword evidence="1" id="KW-0694">RNA-binding</keyword>
<feature type="compositionally biased region" description="Low complexity" evidence="2">
    <location>
        <begin position="340"/>
        <end position="350"/>
    </location>
</feature>
<dbReference type="Proteomes" id="UP001141552">
    <property type="component" value="Unassembled WGS sequence"/>
</dbReference>
<evidence type="ECO:0000256" key="2">
    <source>
        <dbReference type="SAM" id="MobiDB-lite"/>
    </source>
</evidence>
<organism evidence="4 5">
    <name type="scientific">Turnera subulata</name>
    <dbReference type="NCBI Taxonomy" id="218843"/>
    <lineage>
        <taxon>Eukaryota</taxon>
        <taxon>Viridiplantae</taxon>
        <taxon>Streptophyta</taxon>
        <taxon>Embryophyta</taxon>
        <taxon>Tracheophyta</taxon>
        <taxon>Spermatophyta</taxon>
        <taxon>Magnoliopsida</taxon>
        <taxon>eudicotyledons</taxon>
        <taxon>Gunneridae</taxon>
        <taxon>Pentapetalae</taxon>
        <taxon>rosids</taxon>
        <taxon>fabids</taxon>
        <taxon>Malpighiales</taxon>
        <taxon>Passifloraceae</taxon>
        <taxon>Turnera</taxon>
    </lineage>
</organism>
<dbReference type="OrthoDB" id="1881450at2759"/>
<gene>
    <name evidence="4" type="ORF">Tsubulata_026803</name>
</gene>
<feature type="compositionally biased region" description="Low complexity" evidence="2">
    <location>
        <begin position="480"/>
        <end position="496"/>
    </location>
</feature>
<feature type="region of interest" description="Disordered" evidence="2">
    <location>
        <begin position="457"/>
        <end position="496"/>
    </location>
</feature>
<dbReference type="InterPro" id="IPR012677">
    <property type="entry name" value="Nucleotide-bd_a/b_plait_sf"/>
</dbReference>
<dbReference type="PROSITE" id="PS50102">
    <property type="entry name" value="RRM"/>
    <property type="match status" value="1"/>
</dbReference>
<dbReference type="InterPro" id="IPR000504">
    <property type="entry name" value="RRM_dom"/>
</dbReference>
<evidence type="ECO:0000256" key="1">
    <source>
        <dbReference type="PROSITE-ProRule" id="PRU00176"/>
    </source>
</evidence>
<feature type="compositionally biased region" description="Low complexity" evidence="2">
    <location>
        <begin position="19"/>
        <end position="30"/>
    </location>
</feature>
<dbReference type="SMART" id="SM00360">
    <property type="entry name" value="RRM"/>
    <property type="match status" value="1"/>
</dbReference>
<dbReference type="InterPro" id="IPR035979">
    <property type="entry name" value="RBD_domain_sf"/>
</dbReference>
<accession>A0A9Q0JQ06</accession>
<dbReference type="AlphaFoldDB" id="A0A9Q0JQ06"/>
<reference evidence="4" key="2">
    <citation type="journal article" date="2023" name="Plants (Basel)">
        <title>Annotation of the Turnera subulata (Passifloraceae) Draft Genome Reveals the S-Locus Evolved after the Divergence of Turneroideae from Passifloroideae in a Stepwise Manner.</title>
        <authorList>
            <person name="Henning P.M."/>
            <person name="Roalson E.H."/>
            <person name="Mir W."/>
            <person name="McCubbin A.G."/>
            <person name="Shore J.S."/>
        </authorList>
    </citation>
    <scope>NUCLEOTIDE SEQUENCE</scope>
    <source>
        <strain evidence="4">F60SS</strain>
    </source>
</reference>
<dbReference type="EMBL" id="JAKUCV010000164">
    <property type="protein sequence ID" value="KAJ4850996.1"/>
    <property type="molecule type" value="Genomic_DNA"/>
</dbReference>
<dbReference type="Pfam" id="PF00076">
    <property type="entry name" value="RRM_1"/>
    <property type="match status" value="1"/>
</dbReference>
<feature type="region of interest" description="Disordered" evidence="2">
    <location>
        <begin position="331"/>
        <end position="357"/>
    </location>
</feature>
<evidence type="ECO:0000259" key="3">
    <source>
        <dbReference type="PROSITE" id="PS50102"/>
    </source>
</evidence>
<comment type="caution">
    <text evidence="4">The sequence shown here is derived from an EMBL/GenBank/DDBJ whole genome shotgun (WGS) entry which is preliminary data.</text>
</comment>
<feature type="domain" description="RRM" evidence="3">
    <location>
        <begin position="49"/>
        <end position="126"/>
    </location>
</feature>
<dbReference type="Gene3D" id="3.30.70.330">
    <property type="match status" value="1"/>
</dbReference>
<keyword evidence="5" id="KW-1185">Reference proteome</keyword>